<dbReference type="Gene3D" id="3.90.530.10">
    <property type="entry name" value="XPA C-terminal domain"/>
    <property type="match status" value="1"/>
</dbReference>
<dbReference type="InterPro" id="IPR022656">
    <property type="entry name" value="XPA_C"/>
</dbReference>
<dbReference type="Proteomes" id="UP001145021">
    <property type="component" value="Unassembled WGS sequence"/>
</dbReference>
<dbReference type="GO" id="GO:1901255">
    <property type="term" value="P:nucleotide-excision repair involved in interstrand cross-link repair"/>
    <property type="evidence" value="ECO:0007669"/>
    <property type="project" value="TreeGrafter"/>
</dbReference>
<sequence>MSHTLTDEQRALIESNRQQALEKRKLVEAQQVQTTLTNSAGTAEPDKPKKPKKLPATKMSSNYYEYNLATMRDTKGGFLEEEPKHDSPTKKRRVINVDDIAYNPDPEECPLCAECGSLDLDMIYLKIFKVYVCKSCIEAVPDKYSLLTKTEAKDDYLLTDSELRDRALFPVWEKPNPHKSTWNNMLLYLRMHLEKFAIEKWGSLENLDKEFERRVDEKRARKEKKYNQLRRRTRVEEWEKKRREKLKLQAEHEHEFENVADTSDGEATEQKCIVCGIVVEVEELF</sequence>
<evidence type="ECO:0000256" key="5">
    <source>
        <dbReference type="SAM" id="MobiDB-lite"/>
    </source>
</evidence>
<dbReference type="InterPro" id="IPR022658">
    <property type="entry name" value="XPA_CS"/>
</dbReference>
<dbReference type="InterPro" id="IPR009061">
    <property type="entry name" value="DNA-bd_dom_put_sf"/>
</dbReference>
<keyword evidence="2" id="KW-0862">Zinc</keyword>
<accession>A0A9W7XJA2</accession>
<evidence type="ECO:0000313" key="7">
    <source>
        <dbReference type="EMBL" id="KAJ1645823.1"/>
    </source>
</evidence>
<protein>
    <submittedName>
        <fullName evidence="7">DNA repair protein rad14</fullName>
    </submittedName>
</protein>
<dbReference type="InterPro" id="IPR000465">
    <property type="entry name" value="XPA/RAD14"/>
</dbReference>
<dbReference type="PANTHER" id="PTHR10142">
    <property type="entry name" value="DNA REPAIR PROTEIN COMPLEMENTING XP-A CELLS"/>
    <property type="match status" value="1"/>
</dbReference>
<dbReference type="SUPFAM" id="SSF46955">
    <property type="entry name" value="Putative DNA-binding domain"/>
    <property type="match status" value="1"/>
</dbReference>
<dbReference type="PROSITE" id="PS00753">
    <property type="entry name" value="XPA_2"/>
    <property type="match status" value="1"/>
</dbReference>
<dbReference type="EMBL" id="JANBOH010000087">
    <property type="protein sequence ID" value="KAJ1645823.1"/>
    <property type="molecule type" value="Genomic_DNA"/>
</dbReference>
<comment type="subcellular location">
    <subcellularLocation>
        <location evidence="1">Nucleus</location>
    </subcellularLocation>
</comment>
<dbReference type="NCBIfam" id="TIGR00598">
    <property type="entry name" value="rad14"/>
    <property type="match status" value="1"/>
</dbReference>
<dbReference type="GO" id="GO:0006284">
    <property type="term" value="P:base-excision repair"/>
    <property type="evidence" value="ECO:0007669"/>
    <property type="project" value="TreeGrafter"/>
</dbReference>
<keyword evidence="4" id="KW-0175">Coiled coil</keyword>
<dbReference type="GO" id="GO:0070914">
    <property type="term" value="P:UV-damage excision repair"/>
    <property type="evidence" value="ECO:0007669"/>
    <property type="project" value="TreeGrafter"/>
</dbReference>
<feature type="region of interest" description="Disordered" evidence="5">
    <location>
        <begin position="32"/>
        <end position="58"/>
    </location>
</feature>
<dbReference type="GO" id="GO:0000110">
    <property type="term" value="C:nucleotide-excision repair factor 1 complex"/>
    <property type="evidence" value="ECO:0007669"/>
    <property type="project" value="TreeGrafter"/>
</dbReference>
<evidence type="ECO:0000256" key="2">
    <source>
        <dbReference type="ARBA" id="ARBA00022833"/>
    </source>
</evidence>
<keyword evidence="8" id="KW-1185">Reference proteome</keyword>
<dbReference type="GO" id="GO:0000715">
    <property type="term" value="P:nucleotide-excision repair, DNA damage recognition"/>
    <property type="evidence" value="ECO:0007669"/>
    <property type="project" value="TreeGrafter"/>
</dbReference>
<dbReference type="Pfam" id="PF05181">
    <property type="entry name" value="XPA_C"/>
    <property type="match status" value="1"/>
</dbReference>
<proteinExistence type="predicted"/>
<dbReference type="AlphaFoldDB" id="A0A9W7XJA2"/>
<name>A0A9W7XJA2_9FUNG</name>
<dbReference type="InterPro" id="IPR037129">
    <property type="entry name" value="XPA_sf"/>
</dbReference>
<feature type="compositionally biased region" description="Polar residues" evidence="5">
    <location>
        <begin position="32"/>
        <end position="41"/>
    </location>
</feature>
<evidence type="ECO:0000259" key="6">
    <source>
        <dbReference type="Pfam" id="PF05181"/>
    </source>
</evidence>
<dbReference type="CDD" id="cd21077">
    <property type="entry name" value="DBD_Rad14"/>
    <property type="match status" value="1"/>
</dbReference>
<feature type="coiled-coil region" evidence="4">
    <location>
        <begin position="212"/>
        <end position="255"/>
    </location>
</feature>
<dbReference type="GO" id="GO:0003684">
    <property type="term" value="F:damaged DNA binding"/>
    <property type="evidence" value="ECO:0007669"/>
    <property type="project" value="InterPro"/>
</dbReference>
<evidence type="ECO:0000256" key="4">
    <source>
        <dbReference type="SAM" id="Coils"/>
    </source>
</evidence>
<reference evidence="7" key="1">
    <citation type="submission" date="2022-07" db="EMBL/GenBank/DDBJ databases">
        <title>Phylogenomic reconstructions and comparative analyses of Kickxellomycotina fungi.</title>
        <authorList>
            <person name="Reynolds N.K."/>
            <person name="Stajich J.E."/>
            <person name="Barry K."/>
            <person name="Grigoriev I.V."/>
            <person name="Crous P."/>
            <person name="Smith M.E."/>
        </authorList>
    </citation>
    <scope>NUCLEOTIDE SEQUENCE</scope>
    <source>
        <strain evidence="7">NBRC 105413</strain>
    </source>
</reference>
<feature type="domain" description="XPA C-terminal" evidence="6">
    <location>
        <begin position="143"/>
        <end position="191"/>
    </location>
</feature>
<evidence type="ECO:0000313" key="8">
    <source>
        <dbReference type="Proteomes" id="UP001145021"/>
    </source>
</evidence>
<evidence type="ECO:0000256" key="3">
    <source>
        <dbReference type="ARBA" id="ARBA00023242"/>
    </source>
</evidence>
<evidence type="ECO:0000256" key="1">
    <source>
        <dbReference type="ARBA" id="ARBA00004123"/>
    </source>
</evidence>
<keyword evidence="3" id="KW-0539">Nucleus</keyword>
<comment type="caution">
    <text evidence="7">The sequence shown here is derived from an EMBL/GenBank/DDBJ whole genome shotgun (WGS) entry which is preliminary data.</text>
</comment>
<organism evidence="7 8">
    <name type="scientific">Coemansia asiatica</name>
    <dbReference type="NCBI Taxonomy" id="1052880"/>
    <lineage>
        <taxon>Eukaryota</taxon>
        <taxon>Fungi</taxon>
        <taxon>Fungi incertae sedis</taxon>
        <taxon>Zoopagomycota</taxon>
        <taxon>Kickxellomycotina</taxon>
        <taxon>Kickxellomycetes</taxon>
        <taxon>Kickxellales</taxon>
        <taxon>Kickxellaceae</taxon>
        <taxon>Coemansia</taxon>
    </lineage>
</organism>
<dbReference type="PANTHER" id="PTHR10142:SF0">
    <property type="entry name" value="DNA REPAIR PROTEIN COMPLEMENTING XP-A CELLS"/>
    <property type="match status" value="1"/>
</dbReference>
<gene>
    <name evidence="7" type="primary">RAD14</name>
    <name evidence="7" type="ORF">LPJ64_002618</name>
</gene>